<protein>
    <recommendedName>
        <fullName evidence="4">Lipoprotein</fullName>
    </recommendedName>
</protein>
<proteinExistence type="predicted"/>
<dbReference type="PROSITE" id="PS51257">
    <property type="entry name" value="PROKAR_LIPOPROTEIN"/>
    <property type="match status" value="1"/>
</dbReference>
<organism evidence="2 3">
    <name type="scientific">Mycoplasmopsis agassizii</name>
    <dbReference type="NCBI Taxonomy" id="33922"/>
    <lineage>
        <taxon>Bacteria</taxon>
        <taxon>Bacillati</taxon>
        <taxon>Mycoplasmatota</taxon>
        <taxon>Mycoplasmoidales</taxon>
        <taxon>Metamycoplasmataceae</taxon>
        <taxon>Mycoplasmopsis</taxon>
    </lineage>
</organism>
<evidence type="ECO:0000313" key="2">
    <source>
        <dbReference type="EMBL" id="PAF55456.1"/>
    </source>
</evidence>
<keyword evidence="3" id="KW-1185">Reference proteome</keyword>
<reference evidence="2" key="1">
    <citation type="submission" date="2017-08" db="EMBL/GenBank/DDBJ databases">
        <authorList>
            <person name="Alvarez-Ponce D."/>
            <person name="Weitzman C.L."/>
            <person name="Tillett R.L."/>
            <person name="Sandmeier F.C."/>
            <person name="Tracy C.R."/>
        </authorList>
    </citation>
    <scope>NUCLEOTIDE SEQUENCE [LARGE SCALE GENOMIC DNA]</scope>
    <source>
        <strain evidence="2">PS6</strain>
    </source>
</reference>
<dbReference type="EMBL" id="NQMN01000001">
    <property type="protein sequence ID" value="PAF55456.1"/>
    <property type="molecule type" value="Genomic_DNA"/>
</dbReference>
<evidence type="ECO:0008006" key="4">
    <source>
        <dbReference type="Google" id="ProtNLM"/>
    </source>
</evidence>
<evidence type="ECO:0000313" key="3">
    <source>
        <dbReference type="Proteomes" id="UP000217033"/>
    </source>
</evidence>
<dbReference type="Proteomes" id="UP000217033">
    <property type="component" value="Unassembled WGS sequence"/>
</dbReference>
<comment type="caution">
    <text evidence="2">The sequence shown here is derived from an EMBL/GenBank/DDBJ whole genome shotgun (WGS) entry which is preliminary data.</text>
</comment>
<keyword evidence="1" id="KW-0732">Signal</keyword>
<accession>A0ABX4H6F7</accession>
<feature type="signal peptide" evidence="1">
    <location>
        <begin position="1"/>
        <end position="29"/>
    </location>
</feature>
<gene>
    <name evidence="2" type="ORF">CJF60_02105</name>
</gene>
<sequence length="308" mass="36105">MKLQTQKIKKIFLLAALPAVTFFVSSLVACSNYWAEMRDKQYVSDTVVIYSKSTDSKKNYVQLNIVGFNNWFSFSDWYWSYQRQGPSNITDPKQFFNTSVKKDQWIYENGQVHEWSKMDIINELMPQKEFKDFLIQKGYPNYLKSISLVTDQESLKKQLRLNDEDQKKHNTYLERIEGKTLTTAELAKLKPWSESFNQQTIESKLTLKDHDYLFVKDLWEYFSSTAIRVSRVEAGIELLDYIIDIENKIIKMKAGFVAEKFCSNCAHNARAVYAYPPRTTSFLIPVEKGKITDFNMNEWNIILTEGDL</sequence>
<evidence type="ECO:0000256" key="1">
    <source>
        <dbReference type="SAM" id="SignalP"/>
    </source>
</evidence>
<feature type="chain" id="PRO_5046522590" description="Lipoprotein" evidence="1">
    <location>
        <begin position="30"/>
        <end position="308"/>
    </location>
</feature>
<name>A0ABX4H6F7_9BACT</name>
<dbReference type="RefSeq" id="WP_084232612.1">
    <property type="nucleotide sequence ID" value="NZ_FWXE01000010.1"/>
</dbReference>